<name>A0AA96GPN0_9BACT</name>
<evidence type="ECO:0000256" key="4">
    <source>
        <dbReference type="ARBA" id="ARBA00022723"/>
    </source>
</evidence>
<dbReference type="CDD" id="cd00377">
    <property type="entry name" value="ICL_PEPM"/>
    <property type="match status" value="1"/>
</dbReference>
<dbReference type="Proteomes" id="UP001302494">
    <property type="component" value="Chromosome"/>
</dbReference>
<proteinExistence type="inferred from homology"/>
<dbReference type="InterPro" id="IPR012695">
    <property type="entry name" value="PrpB"/>
</dbReference>
<reference evidence="10 11" key="1">
    <citation type="submission" date="2023-01" db="EMBL/GenBank/DDBJ databases">
        <title>Cultivation and genomic characterization of new, ubiquitous marine nitrite-oxidizing bacteria from the Nitrospirales.</title>
        <authorList>
            <person name="Mueller A.J."/>
            <person name="Daebeler A."/>
            <person name="Herbold C.W."/>
            <person name="Kirkegaard R.H."/>
            <person name="Daims H."/>
        </authorList>
    </citation>
    <scope>NUCLEOTIDE SEQUENCE [LARGE SCALE GENOMIC DNA]</scope>
    <source>
        <strain evidence="10 11">DK</strain>
    </source>
</reference>
<dbReference type="GO" id="GO:0019629">
    <property type="term" value="P:propionate catabolic process, 2-methylcitrate cycle"/>
    <property type="evidence" value="ECO:0007669"/>
    <property type="project" value="InterPro"/>
</dbReference>
<dbReference type="InterPro" id="IPR040442">
    <property type="entry name" value="Pyrv_kinase-like_dom_sf"/>
</dbReference>
<evidence type="ECO:0000256" key="8">
    <source>
        <dbReference type="ARBA" id="ARBA00057039"/>
    </source>
</evidence>
<evidence type="ECO:0000256" key="9">
    <source>
        <dbReference type="RuleBase" id="RU361121"/>
    </source>
</evidence>
<evidence type="ECO:0000313" key="11">
    <source>
        <dbReference type="Proteomes" id="UP001302494"/>
    </source>
</evidence>
<comment type="function">
    <text evidence="9">Catalyzes the thermodynamically favored C-C bond cleavage of (2R,3S)-2-methylisocitrate to yield pyruvate and succinate.</text>
</comment>
<sequence>MSGKPKTSQSPARRFRTELQGDTLAVPGVFNAFSARLVEDAGFPAAYLSGAGLAASRALPDIGLLTMTEVVTETRYVTQRVQIPIIVDADTGFGERHQVYRTVQELESAGAVGIQLEDQVLAKRCGHLPGKTLISCENMCQKIQSAVEAKQDRDLVIIARTDARAVEGLDGAIERARAYRAAGADAIFPEALQSAKEFQTAAKALKYPGNILVANMTEWGQTPYMTVKEFSGMGYHIVLFPMTVFRVMAKEGRAALLELQKQGTQQAFLDRMQTRQALYEVLDYQNYERVPTE</sequence>
<dbReference type="Gene3D" id="3.20.20.60">
    <property type="entry name" value="Phosphoenolpyruvate-binding domains"/>
    <property type="match status" value="1"/>
</dbReference>
<protein>
    <recommendedName>
        <fullName evidence="9">Methylisocitrate lyase</fullName>
        <ecNumber evidence="9">4.1.3.30</ecNumber>
    </recommendedName>
</protein>
<evidence type="ECO:0000256" key="7">
    <source>
        <dbReference type="ARBA" id="ARBA00044762"/>
    </source>
</evidence>
<dbReference type="PANTHER" id="PTHR42905:SF5">
    <property type="entry name" value="CARBOXYVINYL-CARBOXYPHOSPHONATE PHOSPHORYLMUTASE, CHLOROPLASTIC"/>
    <property type="match status" value="1"/>
</dbReference>
<gene>
    <name evidence="10" type="primary">prpB</name>
    <name evidence="10" type="ORF">PQG83_04735</name>
</gene>
<evidence type="ECO:0000256" key="2">
    <source>
        <dbReference type="ARBA" id="ARBA00001946"/>
    </source>
</evidence>
<accession>A0AA96GPN0</accession>
<dbReference type="InterPro" id="IPR018523">
    <property type="entry name" value="Isocitrate_lyase_ph_CS"/>
</dbReference>
<dbReference type="InterPro" id="IPR039556">
    <property type="entry name" value="ICL/PEPM"/>
</dbReference>
<dbReference type="FunFam" id="3.20.20.60:FF:000009">
    <property type="entry name" value="2-methylisocitrate lyase"/>
    <property type="match status" value="1"/>
</dbReference>
<evidence type="ECO:0000256" key="5">
    <source>
        <dbReference type="ARBA" id="ARBA00022842"/>
    </source>
</evidence>
<keyword evidence="6 9" id="KW-0456">Lyase</keyword>
<keyword evidence="4" id="KW-0479">Metal-binding</keyword>
<comment type="pathway">
    <text evidence="9">Organic acid metabolism; propanoate degradation.</text>
</comment>
<dbReference type="GO" id="GO:0046872">
    <property type="term" value="F:metal ion binding"/>
    <property type="evidence" value="ECO:0007669"/>
    <property type="project" value="UniProtKB-KW"/>
</dbReference>
<dbReference type="SUPFAM" id="SSF51621">
    <property type="entry name" value="Phosphoenolpyruvate/pyruvate domain"/>
    <property type="match status" value="1"/>
</dbReference>
<comment type="cofactor">
    <cofactor evidence="2">
        <name>Mg(2+)</name>
        <dbReference type="ChEBI" id="CHEBI:18420"/>
    </cofactor>
</comment>
<organism evidence="10 11">
    <name type="scientific">Candidatus Nitrospira neomarina</name>
    <dbReference type="NCBI Taxonomy" id="3020899"/>
    <lineage>
        <taxon>Bacteria</taxon>
        <taxon>Pseudomonadati</taxon>
        <taxon>Nitrospirota</taxon>
        <taxon>Nitrospiria</taxon>
        <taxon>Nitrospirales</taxon>
        <taxon>Nitrospiraceae</taxon>
        <taxon>Nitrospira</taxon>
    </lineage>
</organism>
<evidence type="ECO:0000313" key="10">
    <source>
        <dbReference type="EMBL" id="WNM63063.1"/>
    </source>
</evidence>
<dbReference type="RefSeq" id="WP_312747379.1">
    <property type="nucleotide sequence ID" value="NZ_CP116968.1"/>
</dbReference>
<dbReference type="KEGG" id="nneo:PQG83_04735"/>
<evidence type="ECO:0000256" key="6">
    <source>
        <dbReference type="ARBA" id="ARBA00023239"/>
    </source>
</evidence>
<dbReference type="InterPro" id="IPR015813">
    <property type="entry name" value="Pyrv/PenolPyrv_kinase-like_dom"/>
</dbReference>
<dbReference type="GO" id="GO:0046421">
    <property type="term" value="F:methylisocitrate lyase activity"/>
    <property type="evidence" value="ECO:0007669"/>
    <property type="project" value="UniProtKB-EC"/>
</dbReference>
<dbReference type="PROSITE" id="PS00161">
    <property type="entry name" value="ISOCITRATE_LYASE"/>
    <property type="match status" value="1"/>
</dbReference>
<comment type="similarity">
    <text evidence="3 9">Belongs to the isocitrate lyase/PEP mutase superfamily. Methylisocitrate lyase family.</text>
</comment>
<dbReference type="PANTHER" id="PTHR42905">
    <property type="entry name" value="PHOSPHOENOLPYRUVATE CARBOXYLASE"/>
    <property type="match status" value="1"/>
</dbReference>
<comment type="function">
    <text evidence="8">Involved in the catabolism of short chain fatty acids (SCFA) via the 2-methylcitrate cycle I (propionate degradation route). Catalyzes the thermodynamically favored C-C bond cleavage of (2R,3S)-2-methylisocitrate to yield pyruvate and succinate via an alpha-carboxy-carbanion intermediate.</text>
</comment>
<dbReference type="EMBL" id="CP116968">
    <property type="protein sequence ID" value="WNM63063.1"/>
    <property type="molecule type" value="Genomic_DNA"/>
</dbReference>
<evidence type="ECO:0000256" key="3">
    <source>
        <dbReference type="ARBA" id="ARBA00009282"/>
    </source>
</evidence>
<dbReference type="EC" id="4.1.3.30" evidence="9"/>
<comment type="catalytic activity">
    <reaction evidence="1 9">
        <text>(2S,3R)-3-hydroxybutane-1,2,3-tricarboxylate = pyruvate + succinate</text>
        <dbReference type="Rhea" id="RHEA:16809"/>
        <dbReference type="ChEBI" id="CHEBI:15361"/>
        <dbReference type="ChEBI" id="CHEBI:30031"/>
        <dbReference type="ChEBI" id="CHEBI:57429"/>
        <dbReference type="EC" id="4.1.3.30"/>
    </reaction>
</comment>
<comment type="subunit">
    <text evidence="7">Homotetramer; dimer of dimers.</text>
</comment>
<keyword evidence="5" id="KW-0460">Magnesium</keyword>
<evidence type="ECO:0000256" key="1">
    <source>
        <dbReference type="ARBA" id="ARBA00001050"/>
    </source>
</evidence>
<dbReference type="NCBIfam" id="TIGR02317">
    <property type="entry name" value="prpB"/>
    <property type="match status" value="1"/>
</dbReference>
<dbReference type="AlphaFoldDB" id="A0AA96GPN0"/>
<keyword evidence="11" id="KW-1185">Reference proteome</keyword>
<dbReference type="Pfam" id="PF13714">
    <property type="entry name" value="PEP_mutase"/>
    <property type="match status" value="1"/>
</dbReference>